<dbReference type="PANTHER" id="PTHR30537">
    <property type="entry name" value="HTH-TYPE TRANSCRIPTIONAL REGULATOR"/>
    <property type="match status" value="1"/>
</dbReference>
<protein>
    <submittedName>
        <fullName evidence="6">Transcriptional regulator</fullName>
    </submittedName>
</protein>
<dbReference type="InterPro" id="IPR000847">
    <property type="entry name" value="LysR_HTH_N"/>
</dbReference>
<evidence type="ECO:0000256" key="4">
    <source>
        <dbReference type="ARBA" id="ARBA00023163"/>
    </source>
</evidence>
<dbReference type="STRING" id="279058.LT85_2553"/>
<dbReference type="SUPFAM" id="SSF46785">
    <property type="entry name" value="Winged helix' DNA-binding domain"/>
    <property type="match status" value="1"/>
</dbReference>
<dbReference type="HOGENOM" id="CLU_039613_16_2_4"/>
<dbReference type="RefSeq" id="WP_038496063.1">
    <property type="nucleotide sequence ID" value="NZ_CP009962.1"/>
</dbReference>
<dbReference type="GO" id="GO:0043565">
    <property type="term" value="F:sequence-specific DNA binding"/>
    <property type="evidence" value="ECO:0007669"/>
    <property type="project" value="TreeGrafter"/>
</dbReference>
<sequence length="311" mass="34154">MDQISDLNDLRLFAEVVERGSFTAAGRSLGLQTSKLSRRVRALEEELGVRLLNRTSRSLSLTETGRQFHQHCLALVAESKAAKEIVDQTRAKPQGTVRISCPVGLLNSGIAEIISQYTLDNPQVQVLIDATNRRVEVIEEGLDFAIRARQPPLEDTDLVVRHLGWSTLVLVASPSLIEQHAVPASIDSLKDWPTLAMANSSERYMWNLVDAGGQAYSLLHKPRLATDDMSSLRIAATLGAGAVMLPREFVGDDVQAGRLRILLPHLSSRAGLVHAIFPTRRGMVPAVRHLLDALASGYEKLSQKWPHAGQK</sequence>
<feature type="domain" description="HTH lysR-type" evidence="5">
    <location>
        <begin position="1"/>
        <end position="62"/>
    </location>
</feature>
<dbReference type="Pfam" id="PF03466">
    <property type="entry name" value="LysR_substrate"/>
    <property type="match status" value="1"/>
</dbReference>
<dbReference type="PROSITE" id="PS50931">
    <property type="entry name" value="HTH_LYSR"/>
    <property type="match status" value="1"/>
</dbReference>
<dbReference type="InterPro" id="IPR058163">
    <property type="entry name" value="LysR-type_TF_proteobact-type"/>
</dbReference>
<dbReference type="Proteomes" id="UP000030302">
    <property type="component" value="Chromosome"/>
</dbReference>
<dbReference type="InterPro" id="IPR036390">
    <property type="entry name" value="WH_DNA-bd_sf"/>
</dbReference>
<evidence type="ECO:0000256" key="3">
    <source>
        <dbReference type="ARBA" id="ARBA00023125"/>
    </source>
</evidence>
<dbReference type="KEGG" id="care:LT85_2553"/>
<keyword evidence="4" id="KW-0804">Transcription</keyword>
<keyword evidence="3" id="KW-0238">DNA-binding</keyword>
<comment type="similarity">
    <text evidence="1">Belongs to the LysR transcriptional regulatory family.</text>
</comment>
<dbReference type="SUPFAM" id="SSF53850">
    <property type="entry name" value="Periplasmic binding protein-like II"/>
    <property type="match status" value="1"/>
</dbReference>
<dbReference type="InterPro" id="IPR005119">
    <property type="entry name" value="LysR_subst-bd"/>
</dbReference>
<dbReference type="EMBL" id="CP009962">
    <property type="protein sequence ID" value="AIY41711.1"/>
    <property type="molecule type" value="Genomic_DNA"/>
</dbReference>
<dbReference type="GO" id="GO:0006351">
    <property type="term" value="P:DNA-templated transcription"/>
    <property type="evidence" value="ECO:0007669"/>
    <property type="project" value="TreeGrafter"/>
</dbReference>
<dbReference type="InterPro" id="IPR036388">
    <property type="entry name" value="WH-like_DNA-bd_sf"/>
</dbReference>
<dbReference type="AlphaFoldDB" id="A0A0A1FB22"/>
<dbReference type="Gene3D" id="1.10.10.10">
    <property type="entry name" value="Winged helix-like DNA-binding domain superfamily/Winged helix DNA-binding domain"/>
    <property type="match status" value="1"/>
</dbReference>
<dbReference type="Gene3D" id="3.40.190.290">
    <property type="match status" value="1"/>
</dbReference>
<reference evidence="7" key="1">
    <citation type="journal article" date="2014" name="Soil Biol. Biochem.">
        <title>Structure and function of bacterial communities in ageing soils: Insights from the Mendocino ecological staircase.</title>
        <authorList>
            <person name="Uroz S."/>
            <person name="Tech J.J."/>
            <person name="Sawaya N.A."/>
            <person name="Frey-Klett P."/>
            <person name="Leveau J.H.J."/>
        </authorList>
    </citation>
    <scope>NUCLEOTIDE SEQUENCE [LARGE SCALE GENOMIC DNA]</scope>
    <source>
        <strain evidence="7">Cal35</strain>
    </source>
</reference>
<evidence type="ECO:0000256" key="1">
    <source>
        <dbReference type="ARBA" id="ARBA00009437"/>
    </source>
</evidence>
<keyword evidence="2" id="KW-0805">Transcription regulation</keyword>
<gene>
    <name evidence="6" type="ORF">LT85_2553</name>
</gene>
<evidence type="ECO:0000259" key="5">
    <source>
        <dbReference type="PROSITE" id="PS50931"/>
    </source>
</evidence>
<dbReference type="FunFam" id="1.10.10.10:FF:000001">
    <property type="entry name" value="LysR family transcriptional regulator"/>
    <property type="match status" value="1"/>
</dbReference>
<evidence type="ECO:0000256" key="2">
    <source>
        <dbReference type="ARBA" id="ARBA00023015"/>
    </source>
</evidence>
<evidence type="ECO:0000313" key="6">
    <source>
        <dbReference type="EMBL" id="AIY41711.1"/>
    </source>
</evidence>
<dbReference type="GO" id="GO:0003700">
    <property type="term" value="F:DNA-binding transcription factor activity"/>
    <property type="evidence" value="ECO:0007669"/>
    <property type="project" value="InterPro"/>
</dbReference>
<evidence type="ECO:0000313" key="7">
    <source>
        <dbReference type="Proteomes" id="UP000030302"/>
    </source>
</evidence>
<dbReference type="PANTHER" id="PTHR30537:SF31">
    <property type="entry name" value="TRANSCRIPTIONAL REGULATOR, LYSR FAMILY"/>
    <property type="match status" value="1"/>
</dbReference>
<organism evidence="6 7">
    <name type="scientific">Collimonas arenae</name>
    <dbReference type="NCBI Taxonomy" id="279058"/>
    <lineage>
        <taxon>Bacteria</taxon>
        <taxon>Pseudomonadati</taxon>
        <taxon>Pseudomonadota</taxon>
        <taxon>Betaproteobacteria</taxon>
        <taxon>Burkholderiales</taxon>
        <taxon>Oxalobacteraceae</taxon>
        <taxon>Collimonas</taxon>
    </lineage>
</organism>
<dbReference type="Pfam" id="PF00126">
    <property type="entry name" value="HTH_1"/>
    <property type="match status" value="1"/>
</dbReference>
<dbReference type="OrthoDB" id="5671700at2"/>
<accession>A0A0A1FB22</accession>
<keyword evidence="7" id="KW-1185">Reference proteome</keyword>
<proteinExistence type="inferred from homology"/>
<name>A0A0A1FB22_9BURK</name>